<reference evidence="1 2" key="1">
    <citation type="journal article" date="2023" name="Science">
        <title>Complex scaffold remodeling in plant triterpene biosynthesis.</title>
        <authorList>
            <person name="De La Pena R."/>
            <person name="Hodgson H."/>
            <person name="Liu J.C."/>
            <person name="Stephenson M.J."/>
            <person name="Martin A.C."/>
            <person name="Owen C."/>
            <person name="Harkess A."/>
            <person name="Leebens-Mack J."/>
            <person name="Jimenez L.E."/>
            <person name="Osbourn A."/>
            <person name="Sattely E.S."/>
        </authorList>
    </citation>
    <scope>NUCLEOTIDE SEQUENCE [LARGE SCALE GENOMIC DNA]</scope>
    <source>
        <strain evidence="2">cv. JPN11</strain>
        <tissue evidence="1">Leaf</tissue>
    </source>
</reference>
<keyword evidence="2" id="KW-1185">Reference proteome</keyword>
<comment type="caution">
    <text evidence="1">The sequence shown here is derived from an EMBL/GenBank/DDBJ whole genome shotgun (WGS) entry which is preliminary data.</text>
</comment>
<gene>
    <name evidence="1" type="ORF">OWV82_001440</name>
</gene>
<proteinExistence type="predicted"/>
<accession>A0ACC1YXR1</accession>
<organism evidence="1 2">
    <name type="scientific">Melia azedarach</name>
    <name type="common">Chinaberry tree</name>
    <dbReference type="NCBI Taxonomy" id="155640"/>
    <lineage>
        <taxon>Eukaryota</taxon>
        <taxon>Viridiplantae</taxon>
        <taxon>Streptophyta</taxon>
        <taxon>Embryophyta</taxon>
        <taxon>Tracheophyta</taxon>
        <taxon>Spermatophyta</taxon>
        <taxon>Magnoliopsida</taxon>
        <taxon>eudicotyledons</taxon>
        <taxon>Gunneridae</taxon>
        <taxon>Pentapetalae</taxon>
        <taxon>rosids</taxon>
        <taxon>malvids</taxon>
        <taxon>Sapindales</taxon>
        <taxon>Meliaceae</taxon>
        <taxon>Melia</taxon>
    </lineage>
</organism>
<dbReference type="EMBL" id="CM051394">
    <property type="protein sequence ID" value="KAJ4728526.1"/>
    <property type="molecule type" value="Genomic_DNA"/>
</dbReference>
<name>A0ACC1YXR1_MELAZ</name>
<dbReference type="Proteomes" id="UP001164539">
    <property type="component" value="Chromosome 1"/>
</dbReference>
<evidence type="ECO:0000313" key="1">
    <source>
        <dbReference type="EMBL" id="KAJ4728526.1"/>
    </source>
</evidence>
<evidence type="ECO:0000313" key="2">
    <source>
        <dbReference type="Proteomes" id="UP001164539"/>
    </source>
</evidence>
<sequence>MVVMIIKGLFRRYERWNPVHPTTGAFWGMGLGIGCGVGWGPGFGPEVIGYVGAGCGVGFSVGITLAGVGIGLPANFIFQLPYKAINATRSGALEVALSNAKTVASDGWNSVAPQVYVLQREASERFTGFKQKYFLEKGVGTYDAKSMMPVPVKSCWEGLGRFGHRFGHPRKVMDCHLQV</sequence>
<protein>
    <submittedName>
        <fullName evidence="1">Cadmium-induced protein AS8</fullName>
    </submittedName>
</protein>